<dbReference type="InterPro" id="IPR008927">
    <property type="entry name" value="6-PGluconate_DH-like_C_sf"/>
</dbReference>
<dbReference type="GO" id="GO:0016616">
    <property type="term" value="F:oxidoreductase activity, acting on the CH-OH group of donors, NAD or NADP as acceptor"/>
    <property type="evidence" value="ECO:0007669"/>
    <property type="project" value="InterPro"/>
</dbReference>
<evidence type="ECO:0000313" key="8">
    <source>
        <dbReference type="EMBL" id="SHL40992.1"/>
    </source>
</evidence>
<dbReference type="InterPro" id="IPR006108">
    <property type="entry name" value="3HC_DH_C"/>
</dbReference>
<dbReference type="Pfam" id="PF02737">
    <property type="entry name" value="3HCDH_N"/>
    <property type="match status" value="1"/>
</dbReference>
<comment type="similarity">
    <text evidence="2">Belongs to the 3-hydroxyacyl-CoA dehydrogenase family.</text>
</comment>
<dbReference type="PRINTS" id="PR00077">
    <property type="entry name" value="GPDHDRGNASE"/>
</dbReference>
<evidence type="ECO:0000256" key="3">
    <source>
        <dbReference type="ARBA" id="ARBA00023002"/>
    </source>
</evidence>
<dbReference type="InterPro" id="IPR006176">
    <property type="entry name" value="3-OHacyl-CoA_DH_NAD-bd"/>
</dbReference>
<dbReference type="Gene3D" id="3.40.50.720">
    <property type="entry name" value="NAD(P)-binding Rossmann-like Domain"/>
    <property type="match status" value="1"/>
</dbReference>
<dbReference type="InterPro" id="IPR006168">
    <property type="entry name" value="G3P_DH_NAD-dep"/>
</dbReference>
<dbReference type="EMBL" id="FRBK01000004">
    <property type="protein sequence ID" value="SHL40992.1"/>
    <property type="molecule type" value="Genomic_DNA"/>
</dbReference>
<evidence type="ECO:0000256" key="4">
    <source>
        <dbReference type="PIRSR" id="PIRSR000105-1"/>
    </source>
</evidence>
<name>A0A9X8MQ31_9ACTN</name>
<dbReference type="SUPFAM" id="SSF51735">
    <property type="entry name" value="NAD(P)-binding Rossmann-fold domains"/>
    <property type="match status" value="1"/>
</dbReference>
<evidence type="ECO:0000256" key="1">
    <source>
        <dbReference type="ARBA" id="ARBA00005086"/>
    </source>
</evidence>
<protein>
    <submittedName>
        <fullName evidence="8">3-hydroxybutyryl-CoA dehydrogenase</fullName>
    </submittedName>
</protein>
<dbReference type="SUPFAM" id="SSF48179">
    <property type="entry name" value="6-phosphogluconate dehydrogenase C-terminal domain-like"/>
    <property type="match status" value="1"/>
</dbReference>
<dbReference type="InterPro" id="IPR013328">
    <property type="entry name" value="6PGD_dom2"/>
</dbReference>
<comment type="pathway">
    <text evidence="1">Lipid metabolism; butanoate metabolism.</text>
</comment>
<dbReference type="GO" id="GO:0006631">
    <property type="term" value="P:fatty acid metabolic process"/>
    <property type="evidence" value="ECO:0007669"/>
    <property type="project" value="InterPro"/>
</dbReference>
<evidence type="ECO:0000256" key="2">
    <source>
        <dbReference type="ARBA" id="ARBA00009463"/>
    </source>
</evidence>
<sequence length="315" mass="34231">MDGGRKPGANRPRTDPATPHRKKTAMTFTLPTDVHHRPVAVIGAGTLGRRIALMFATRGGRVRIYDPATEAGQAAQAYVAQNAADTAAHIEGGQPGTATATTDLAEALAGAWLVVEAVPERLELKRHIFAELDTAADADAILASNSSSYPTSQFIDDVARPERVLNMHFYMPPRQPAVDLMSSGRTDRAVLDLLLRELPHYGVFPFEAHRESTGFIFNRIWAAIKRESLAVVAEGVSTPQDVDAMWRINTGLTAGPFRAMDHVGLDVVLDIENHYAAENPALPTGPRELLQRYADAGHLGVKTGRGFYDDYAQQD</sequence>
<dbReference type="InterPro" id="IPR022694">
    <property type="entry name" value="3-OHacyl-CoA_DH"/>
</dbReference>
<evidence type="ECO:0000259" key="7">
    <source>
        <dbReference type="Pfam" id="PF02737"/>
    </source>
</evidence>
<dbReference type="Proteomes" id="UP000184388">
    <property type="component" value="Unassembled WGS sequence"/>
</dbReference>
<dbReference type="Pfam" id="PF00725">
    <property type="entry name" value="3HCDH"/>
    <property type="match status" value="1"/>
</dbReference>
<organism evidence="8 9">
    <name type="scientific">Streptomyces yunnanensis</name>
    <dbReference type="NCBI Taxonomy" id="156453"/>
    <lineage>
        <taxon>Bacteria</taxon>
        <taxon>Bacillati</taxon>
        <taxon>Actinomycetota</taxon>
        <taxon>Actinomycetes</taxon>
        <taxon>Kitasatosporales</taxon>
        <taxon>Streptomycetaceae</taxon>
        <taxon>Streptomyces</taxon>
    </lineage>
</organism>
<dbReference type="InterPro" id="IPR036291">
    <property type="entry name" value="NAD(P)-bd_dom_sf"/>
</dbReference>
<dbReference type="GO" id="GO:0006072">
    <property type="term" value="P:glycerol-3-phosphate metabolic process"/>
    <property type="evidence" value="ECO:0007669"/>
    <property type="project" value="InterPro"/>
</dbReference>
<gene>
    <name evidence="8" type="ORF">SAMN05216268_104215</name>
</gene>
<feature type="site" description="Important for catalytic activity" evidence="4">
    <location>
        <position position="168"/>
    </location>
</feature>
<dbReference type="GO" id="GO:0070403">
    <property type="term" value="F:NAD+ binding"/>
    <property type="evidence" value="ECO:0007669"/>
    <property type="project" value="InterPro"/>
</dbReference>
<evidence type="ECO:0000313" key="9">
    <source>
        <dbReference type="Proteomes" id="UP000184388"/>
    </source>
</evidence>
<feature type="domain" description="3-hydroxyacyl-CoA dehydrogenase NAD binding" evidence="7">
    <location>
        <begin position="39"/>
        <end position="195"/>
    </location>
</feature>
<evidence type="ECO:0000256" key="5">
    <source>
        <dbReference type="SAM" id="MobiDB-lite"/>
    </source>
</evidence>
<reference evidence="9" key="1">
    <citation type="submission" date="2016-11" db="EMBL/GenBank/DDBJ databases">
        <authorList>
            <person name="Jaros S."/>
            <person name="Januszkiewicz K."/>
            <person name="Wedrychowicz H."/>
        </authorList>
    </citation>
    <scope>NUCLEOTIDE SEQUENCE [LARGE SCALE GENOMIC DNA]</scope>
    <source>
        <strain evidence="9">CGMCC 4.3555</strain>
    </source>
</reference>
<dbReference type="PANTHER" id="PTHR48075">
    <property type="entry name" value="3-HYDROXYACYL-COA DEHYDROGENASE FAMILY PROTEIN"/>
    <property type="match status" value="1"/>
</dbReference>
<evidence type="ECO:0000259" key="6">
    <source>
        <dbReference type="Pfam" id="PF00725"/>
    </source>
</evidence>
<dbReference type="PIRSF" id="PIRSF000105">
    <property type="entry name" value="HCDH"/>
    <property type="match status" value="1"/>
</dbReference>
<proteinExistence type="inferred from homology"/>
<feature type="region of interest" description="Disordered" evidence="5">
    <location>
        <begin position="1"/>
        <end position="24"/>
    </location>
</feature>
<keyword evidence="3" id="KW-0560">Oxidoreductase</keyword>
<dbReference type="Gene3D" id="1.10.1040.10">
    <property type="entry name" value="N-(1-d-carboxylethyl)-l-norvaline Dehydrogenase, domain 2"/>
    <property type="match status" value="1"/>
</dbReference>
<accession>A0A9X8MQ31</accession>
<comment type="caution">
    <text evidence="8">The sequence shown here is derived from an EMBL/GenBank/DDBJ whole genome shotgun (WGS) entry which is preliminary data.</text>
</comment>
<feature type="domain" description="3-hydroxyacyl-CoA dehydrogenase C-terminal" evidence="6">
    <location>
        <begin position="214"/>
        <end position="309"/>
    </location>
</feature>
<dbReference type="PANTHER" id="PTHR48075:SF3">
    <property type="entry name" value="3-HYDROXYACYL-COA DEHYDROGENASE"/>
    <property type="match status" value="1"/>
</dbReference>
<dbReference type="AlphaFoldDB" id="A0A9X8MQ31"/>